<accession>A0AAU1UB17</accession>
<evidence type="ECO:0000313" key="2">
    <source>
        <dbReference type="EMBL" id="WTS13957.1"/>
    </source>
</evidence>
<proteinExistence type="predicted"/>
<sequence length="145" mass="14954">MRHHLGSLLRRTAVCAISLAADSAACGAAARSGGANGRVGMVAHKGGRGVKGDAPSVFLGRRARPVALGNAADPADTVLNSSISEPGRAQPRRVPAYANTLGYDSDVFTLGRSVRRRGPGLGPRMTSRRDTAWTGVLLAAVDARP</sequence>
<dbReference type="AlphaFoldDB" id="A0AAU1UB17"/>
<reference evidence="2" key="1">
    <citation type="submission" date="2022-10" db="EMBL/GenBank/DDBJ databases">
        <title>The complete genomes of actinobacterial strains from the NBC collection.</title>
        <authorList>
            <person name="Joergensen T.S."/>
            <person name="Alvarez Arevalo M."/>
            <person name="Sterndorff E.B."/>
            <person name="Faurdal D."/>
            <person name="Vuksanovic O."/>
            <person name="Mourched A.-S."/>
            <person name="Charusanti P."/>
            <person name="Shaw S."/>
            <person name="Blin K."/>
            <person name="Weber T."/>
        </authorList>
    </citation>
    <scope>NUCLEOTIDE SEQUENCE</scope>
    <source>
        <strain evidence="2">NBC_00119</strain>
    </source>
</reference>
<protein>
    <submittedName>
        <fullName evidence="2">Uncharacterized protein</fullName>
    </submittedName>
</protein>
<feature type="signal peptide" evidence="1">
    <location>
        <begin position="1"/>
        <end position="20"/>
    </location>
</feature>
<name>A0AAU1UB17_9ACTN</name>
<evidence type="ECO:0000256" key="1">
    <source>
        <dbReference type="SAM" id="SignalP"/>
    </source>
</evidence>
<feature type="chain" id="PRO_5043748588" evidence="1">
    <location>
        <begin position="21"/>
        <end position="145"/>
    </location>
</feature>
<keyword evidence="1" id="KW-0732">Signal</keyword>
<organism evidence="2">
    <name type="scientific">Streptomyces sp. NBC_00119</name>
    <dbReference type="NCBI Taxonomy" id="2975659"/>
    <lineage>
        <taxon>Bacteria</taxon>
        <taxon>Bacillati</taxon>
        <taxon>Actinomycetota</taxon>
        <taxon>Actinomycetes</taxon>
        <taxon>Kitasatosporales</taxon>
        <taxon>Streptomycetaceae</taxon>
        <taxon>Streptomyces</taxon>
    </lineage>
</organism>
<dbReference type="EMBL" id="CP108195">
    <property type="protein sequence ID" value="WTS13957.1"/>
    <property type="molecule type" value="Genomic_DNA"/>
</dbReference>
<gene>
    <name evidence="2" type="ORF">OHU69_24660</name>
</gene>